<dbReference type="EMBL" id="SLXQ01000024">
    <property type="protein sequence ID" value="TCP42079.1"/>
    <property type="molecule type" value="Genomic_DNA"/>
</dbReference>
<keyword evidence="2" id="KW-1185">Reference proteome</keyword>
<dbReference type="Gene3D" id="1.10.600.10">
    <property type="entry name" value="Farnesyl Diphosphate Synthase"/>
    <property type="match status" value="1"/>
</dbReference>
<evidence type="ECO:0000313" key="2">
    <source>
        <dbReference type="Proteomes" id="UP000294911"/>
    </source>
</evidence>
<comment type="caution">
    <text evidence="1">The sequence shown here is derived from an EMBL/GenBank/DDBJ whole genome shotgun (WGS) entry which is preliminary data.</text>
</comment>
<reference evidence="1 2" key="1">
    <citation type="submission" date="2019-03" db="EMBL/GenBank/DDBJ databases">
        <title>Genomic Encyclopedia of Type Strains, Phase IV (KMG-IV): sequencing the most valuable type-strain genomes for metagenomic binning, comparative biology and taxonomic classification.</title>
        <authorList>
            <person name="Goeker M."/>
        </authorList>
    </citation>
    <scope>NUCLEOTIDE SEQUENCE [LARGE SCALE GENOMIC DNA]</scope>
    <source>
        <strain evidence="1 2">DSM 45765</strain>
    </source>
</reference>
<dbReference type="Pfam" id="PF19086">
    <property type="entry name" value="Terpene_syn_C_2"/>
    <property type="match status" value="1"/>
</dbReference>
<evidence type="ECO:0008006" key="3">
    <source>
        <dbReference type="Google" id="ProtNLM"/>
    </source>
</evidence>
<organism evidence="1 2">
    <name type="scientific">Tamaricihabitans halophyticus</name>
    <dbReference type="NCBI Taxonomy" id="1262583"/>
    <lineage>
        <taxon>Bacteria</taxon>
        <taxon>Bacillati</taxon>
        <taxon>Actinomycetota</taxon>
        <taxon>Actinomycetes</taxon>
        <taxon>Pseudonocardiales</taxon>
        <taxon>Pseudonocardiaceae</taxon>
        <taxon>Tamaricihabitans</taxon>
    </lineage>
</organism>
<name>A0A4R2Q139_9PSEU</name>
<dbReference type="OrthoDB" id="2989600at2"/>
<protein>
    <recommendedName>
        <fullName evidence="3">Terpene synthase</fullName>
    </recommendedName>
</protein>
<gene>
    <name evidence="1" type="ORF">EV191_12445</name>
</gene>
<proteinExistence type="predicted"/>
<dbReference type="SUPFAM" id="SSF48576">
    <property type="entry name" value="Terpenoid synthases"/>
    <property type="match status" value="1"/>
</dbReference>
<accession>A0A4R2Q139</accession>
<dbReference type="Proteomes" id="UP000294911">
    <property type="component" value="Unassembled WGS sequence"/>
</dbReference>
<dbReference type="AlphaFoldDB" id="A0A4R2Q139"/>
<dbReference type="InterPro" id="IPR008949">
    <property type="entry name" value="Isoprenoid_synthase_dom_sf"/>
</dbReference>
<dbReference type="RefSeq" id="WP_132880948.1">
    <property type="nucleotide sequence ID" value="NZ_SLXQ01000024.1"/>
</dbReference>
<sequence>MELAADIFVWLLAVDDLIVEAPETTPADLAAEIASFVSVLATGSRSASTGFVKALGELAVRMRDVLTPEQSGRVRATLHELFLAWLWEATASTGPISLDEYTTMRPHTAFGYMVVTLMEPGNGLDLPAALLDQSEIRDLNRHLARLSGWTNDLISFGYEQQQFAGVPQTLPLILARERRRHVSEALVEAAHLRDTEAEAACRLIARLATSTVPQAAAYAAAARIAIASAEHQYTGAAQRYGTPPR</sequence>
<evidence type="ECO:0000313" key="1">
    <source>
        <dbReference type="EMBL" id="TCP42079.1"/>
    </source>
</evidence>